<evidence type="ECO:0000313" key="3">
    <source>
        <dbReference type="Proteomes" id="UP000489600"/>
    </source>
</evidence>
<name>A0A565ASL7_9BRAS</name>
<comment type="caution">
    <text evidence="2">The sequence shown here is derived from an EMBL/GenBank/DDBJ whole genome shotgun (WGS) entry which is preliminary data.</text>
</comment>
<dbReference type="PANTHER" id="PTHR47074:SF49">
    <property type="entry name" value="POLYNUCLEOTIDYL TRANSFERASE, RIBONUCLEASE H-LIKE SUPERFAMILY PROTEIN"/>
    <property type="match status" value="1"/>
</dbReference>
<dbReference type="PANTHER" id="PTHR47074">
    <property type="entry name" value="BNAC02G40300D PROTEIN"/>
    <property type="match status" value="1"/>
</dbReference>
<gene>
    <name evidence="2" type="ORF">ANE_LOCUS2841</name>
</gene>
<evidence type="ECO:0000259" key="1">
    <source>
        <dbReference type="Pfam" id="PF13456"/>
    </source>
</evidence>
<dbReference type="AlphaFoldDB" id="A0A565ASL7"/>
<dbReference type="InterPro" id="IPR052929">
    <property type="entry name" value="RNase_H-like_EbsB-rel"/>
</dbReference>
<feature type="domain" description="RNase H type-1" evidence="1">
    <location>
        <begin position="29"/>
        <end position="102"/>
    </location>
</feature>
<sequence length="125" mass="14700">MEIPKHKIWVKKRWTRPPDPWLKCNIGVDWSKGNNRMGASWILRNSDGHVLLHSRRGFSDICSIEEAKIQAHLWVFESMVAHKLTKVLFATCAAEFVNALNRFQAWPSFTWHVVEFQLILNRMKD</sequence>
<dbReference type="InterPro" id="IPR002156">
    <property type="entry name" value="RNaseH_domain"/>
</dbReference>
<dbReference type="Pfam" id="PF13456">
    <property type="entry name" value="RVT_3"/>
    <property type="match status" value="1"/>
</dbReference>
<keyword evidence="3" id="KW-1185">Reference proteome</keyword>
<protein>
    <recommendedName>
        <fullName evidence="1">RNase H type-1 domain-containing protein</fullName>
    </recommendedName>
</protein>
<dbReference type="OrthoDB" id="1113045at2759"/>
<reference evidence="2" key="1">
    <citation type="submission" date="2019-07" db="EMBL/GenBank/DDBJ databases">
        <authorList>
            <person name="Dittberner H."/>
        </authorList>
    </citation>
    <scope>NUCLEOTIDE SEQUENCE [LARGE SCALE GENOMIC DNA]</scope>
</reference>
<organism evidence="2 3">
    <name type="scientific">Arabis nemorensis</name>
    <dbReference type="NCBI Taxonomy" id="586526"/>
    <lineage>
        <taxon>Eukaryota</taxon>
        <taxon>Viridiplantae</taxon>
        <taxon>Streptophyta</taxon>
        <taxon>Embryophyta</taxon>
        <taxon>Tracheophyta</taxon>
        <taxon>Spermatophyta</taxon>
        <taxon>Magnoliopsida</taxon>
        <taxon>eudicotyledons</taxon>
        <taxon>Gunneridae</taxon>
        <taxon>Pentapetalae</taxon>
        <taxon>rosids</taxon>
        <taxon>malvids</taxon>
        <taxon>Brassicales</taxon>
        <taxon>Brassicaceae</taxon>
        <taxon>Arabideae</taxon>
        <taxon>Arabis</taxon>
    </lineage>
</organism>
<dbReference type="GO" id="GO:0004523">
    <property type="term" value="F:RNA-DNA hybrid ribonuclease activity"/>
    <property type="evidence" value="ECO:0007669"/>
    <property type="project" value="InterPro"/>
</dbReference>
<dbReference type="Proteomes" id="UP000489600">
    <property type="component" value="Unassembled WGS sequence"/>
</dbReference>
<dbReference type="EMBL" id="CABITT030000001">
    <property type="protein sequence ID" value="VVA92396.1"/>
    <property type="molecule type" value="Genomic_DNA"/>
</dbReference>
<dbReference type="GO" id="GO:0003676">
    <property type="term" value="F:nucleic acid binding"/>
    <property type="evidence" value="ECO:0007669"/>
    <property type="project" value="InterPro"/>
</dbReference>
<evidence type="ECO:0000313" key="2">
    <source>
        <dbReference type="EMBL" id="VVA92396.1"/>
    </source>
</evidence>
<accession>A0A565ASL7</accession>
<proteinExistence type="predicted"/>